<organism evidence="2 3">
    <name type="scientific">Paraburkholderia acidisoli</name>
    <dbReference type="NCBI Taxonomy" id="2571748"/>
    <lineage>
        <taxon>Bacteria</taxon>
        <taxon>Pseudomonadati</taxon>
        <taxon>Pseudomonadota</taxon>
        <taxon>Betaproteobacteria</taxon>
        <taxon>Burkholderiales</taxon>
        <taxon>Burkholderiaceae</taxon>
        <taxon>Paraburkholderia</taxon>
    </lineage>
</organism>
<gene>
    <name evidence="2" type="ORF">FAZ98_23950</name>
</gene>
<dbReference type="OrthoDB" id="9063572at2"/>
<keyword evidence="3" id="KW-1185">Reference proteome</keyword>
<sequence length="491" mass="52748">MPAAPLLAAILRSTARRYRLPPLDTPTDEQDAHDTRPTRSAPPATVLAIAIEHARRALARNEAPGPHLERTWVAALAALIREALRDDTVFQAMLLRHRDVRVREYASLSAHAEQDRRSIYANVNAIAHPARLARIADTAQREALAQVQASASAMAWPALHAAARALFALPDLAHESELQRGLARLVDNPALPRLQRLNTLATHAAVQQYEALWDRQGPRPGSADAMAQGSASQQRGAAVEALAAQALSALAARLDAAEGERGRYRVVTSMRVPAAIPASAERAKSEWDAVLLRRADTSDTSDTSDTHRAGEAAGVWDVCLLVEAKASIDAATTDFPRLLRGLRLLAHARAHETYAFDTRQGAVRLNGAALHALSTGEAAVRDTVLYCSDAAAVRDTVLYCSDAAAETAPRLLGAASRMQLLSAPASLAFASAIAEGRTPDTALLHDVWRDLLASPRWATVRDQYPMLDRVRGLMVHADDLAAAAAETMPEA</sequence>
<dbReference type="AlphaFoldDB" id="A0A7Z2JHL2"/>
<reference evidence="2 3" key="1">
    <citation type="submission" date="2019-12" db="EMBL/GenBank/DDBJ databases">
        <title>Paraburkholderia acidiphila 7Q-K02 sp. nov and Paraburkholderia acidisoli DHF22 sp. nov., two strains isolated from forest soil.</title>
        <authorList>
            <person name="Gao Z."/>
            <person name="Qiu L."/>
        </authorList>
    </citation>
    <scope>NUCLEOTIDE SEQUENCE [LARGE SCALE GENOMIC DNA]</scope>
    <source>
        <strain evidence="2 3">DHF22</strain>
    </source>
</reference>
<evidence type="ECO:0000313" key="2">
    <source>
        <dbReference type="EMBL" id="QGZ64866.1"/>
    </source>
</evidence>
<dbReference type="KEGG" id="pacs:FAZ98_23950"/>
<feature type="region of interest" description="Disordered" evidence="1">
    <location>
        <begin position="19"/>
        <end position="42"/>
    </location>
</feature>
<evidence type="ECO:0000256" key="1">
    <source>
        <dbReference type="SAM" id="MobiDB-lite"/>
    </source>
</evidence>
<evidence type="ECO:0000313" key="3">
    <source>
        <dbReference type="Proteomes" id="UP000433577"/>
    </source>
</evidence>
<accession>A0A7Z2JHL2</accession>
<dbReference type="EMBL" id="CP046915">
    <property type="protein sequence ID" value="QGZ64866.1"/>
    <property type="molecule type" value="Genomic_DNA"/>
</dbReference>
<proteinExistence type="predicted"/>
<dbReference type="Proteomes" id="UP000433577">
    <property type="component" value="Chromosome 3"/>
</dbReference>
<name>A0A7Z2JHL2_9BURK</name>
<protein>
    <submittedName>
        <fullName evidence="2">3-deoxy-D-arabino-heptulosonate 7-phosphate synthase</fullName>
    </submittedName>
</protein>